<accession>A0A212C8C5</accession>
<evidence type="ECO:0000313" key="1">
    <source>
        <dbReference type="EMBL" id="OWK02257.1"/>
    </source>
</evidence>
<dbReference type="AlphaFoldDB" id="A0A212C8C5"/>
<evidence type="ECO:0000313" key="2">
    <source>
        <dbReference type="Proteomes" id="UP000242450"/>
    </source>
</evidence>
<organism evidence="1 2">
    <name type="scientific">Cervus elaphus hippelaphus</name>
    <name type="common">European red deer</name>
    <dbReference type="NCBI Taxonomy" id="46360"/>
    <lineage>
        <taxon>Eukaryota</taxon>
        <taxon>Metazoa</taxon>
        <taxon>Chordata</taxon>
        <taxon>Craniata</taxon>
        <taxon>Vertebrata</taxon>
        <taxon>Euteleostomi</taxon>
        <taxon>Mammalia</taxon>
        <taxon>Eutheria</taxon>
        <taxon>Laurasiatheria</taxon>
        <taxon>Artiodactyla</taxon>
        <taxon>Ruminantia</taxon>
        <taxon>Pecora</taxon>
        <taxon>Cervidae</taxon>
        <taxon>Cervinae</taxon>
        <taxon>Cervus</taxon>
    </lineage>
</organism>
<dbReference type="Proteomes" id="UP000242450">
    <property type="component" value="Chromosome 25"/>
</dbReference>
<dbReference type="EMBL" id="MKHE01000025">
    <property type="protein sequence ID" value="OWK02257.1"/>
    <property type="molecule type" value="Genomic_DNA"/>
</dbReference>
<protein>
    <submittedName>
        <fullName evidence="1">Uncharacterized protein</fullName>
    </submittedName>
</protein>
<reference evidence="1 2" key="1">
    <citation type="journal article" date="2018" name="Mol. Genet. Genomics">
        <title>The red deer Cervus elaphus genome CerEla1.0: sequencing, annotating, genes, and chromosomes.</title>
        <authorList>
            <person name="Bana N.A."/>
            <person name="Nyiri A."/>
            <person name="Nagy J."/>
            <person name="Frank K."/>
            <person name="Nagy T."/>
            <person name="Steger V."/>
            <person name="Schiller M."/>
            <person name="Lakatos P."/>
            <person name="Sugar L."/>
            <person name="Horn P."/>
            <person name="Barta E."/>
            <person name="Orosz L."/>
        </authorList>
    </citation>
    <scope>NUCLEOTIDE SEQUENCE [LARGE SCALE GENOMIC DNA]</scope>
    <source>
        <strain evidence="1">Hungarian</strain>
    </source>
</reference>
<sequence length="501" mass="57091">MMLAERLELSCSAERPANGGAGFPPSHLPALKTKHSVPLTQLRVVKIDFDGTEVIGALFFDLIEKPYQSSAVHNQIIILFKEKFTDLINLLTYMLKSVFVKAIRSIDTFNSEHHMLTTGEKSYHPNKKNIIQAEKLMTSQGPIREQRLKDKQEFAYLGQKPSTPPVCGKTKRFHMETGLNISHFKSHRPLETKSHMTKVDSKTLNTCPADKPSGPKLIQGDGFKIITAKERKLEKLQGEVSLKFHSEDEELLNHCHFPISLEKFLGPYNLQKSMLLPHDTSSKRDMTPENKPQLFILAILEIKISNLLHEDIPHEADPQLGSQQLLLKNGFPNASKVHQPRYSCEIHMYLYQYILEKLLYTKDNAEVVGGSLNKGKDHDHARKQEIKIAPKVLGGLKELQVPLREVLEDQKYPSNYSRFPFRTSLINKTLLSVSTWLQVSRNDRRRVIWMGSIWMRKPGKPNWTHVARTVPSLWPLAKAICPFSVTANEEEEGNGWAAENQ</sequence>
<gene>
    <name evidence="1" type="ORF">Celaphus_00018096</name>
</gene>
<comment type="caution">
    <text evidence="1">The sequence shown here is derived from an EMBL/GenBank/DDBJ whole genome shotgun (WGS) entry which is preliminary data.</text>
</comment>
<name>A0A212C8C5_CEREH</name>
<keyword evidence="2" id="KW-1185">Reference proteome</keyword>
<proteinExistence type="predicted"/>